<comment type="similarity">
    <text evidence="1">Belongs to the pectinesterase family.</text>
</comment>
<feature type="active site" evidence="4">
    <location>
        <position position="263"/>
    </location>
</feature>
<comment type="pathway">
    <text evidence="5">Glycan metabolism; pectin degradation; 2-dehydro-3-deoxy-D-gluconate from pectin: step 1/5.</text>
</comment>
<feature type="chain" id="PRO_5044980397" description="Pectinesterase" evidence="5">
    <location>
        <begin position="23"/>
        <end position="414"/>
    </location>
</feature>
<dbReference type="PROSITE" id="PS51257">
    <property type="entry name" value="PROKAR_LIPOPROTEIN"/>
    <property type="match status" value="1"/>
</dbReference>
<comment type="catalytic activity">
    <reaction evidence="5">
        <text>[(1-&gt;4)-alpha-D-galacturonosyl methyl ester](n) + n H2O = [(1-&gt;4)-alpha-D-galacturonosyl](n) + n methanol + n H(+)</text>
        <dbReference type="Rhea" id="RHEA:22380"/>
        <dbReference type="Rhea" id="RHEA-COMP:14570"/>
        <dbReference type="Rhea" id="RHEA-COMP:14573"/>
        <dbReference type="ChEBI" id="CHEBI:15377"/>
        <dbReference type="ChEBI" id="CHEBI:15378"/>
        <dbReference type="ChEBI" id="CHEBI:17790"/>
        <dbReference type="ChEBI" id="CHEBI:140522"/>
        <dbReference type="ChEBI" id="CHEBI:140523"/>
        <dbReference type="EC" id="3.1.1.11"/>
    </reaction>
</comment>
<dbReference type="RefSeq" id="WP_345533757.1">
    <property type="nucleotide sequence ID" value="NZ_BAABLD010000010.1"/>
</dbReference>
<organism evidence="7 8">
    <name type="scientific">Viridibacterium curvum</name>
    <dbReference type="NCBI Taxonomy" id="1101404"/>
    <lineage>
        <taxon>Bacteria</taxon>
        <taxon>Pseudomonadati</taxon>
        <taxon>Pseudomonadota</taxon>
        <taxon>Betaproteobacteria</taxon>
        <taxon>Rhodocyclales</taxon>
        <taxon>Rhodocyclaceae</taxon>
        <taxon>Viridibacterium</taxon>
    </lineage>
</organism>
<evidence type="ECO:0000256" key="3">
    <source>
        <dbReference type="ARBA" id="ARBA00023085"/>
    </source>
</evidence>
<evidence type="ECO:0000259" key="6">
    <source>
        <dbReference type="Pfam" id="PF01095"/>
    </source>
</evidence>
<evidence type="ECO:0000256" key="1">
    <source>
        <dbReference type="ARBA" id="ARBA00008891"/>
    </source>
</evidence>
<name>A0ABP9QWC7_9RHOO</name>
<dbReference type="InterPro" id="IPR011050">
    <property type="entry name" value="Pectin_lyase_fold/virulence"/>
</dbReference>
<comment type="caution">
    <text evidence="7">The sequence shown here is derived from an EMBL/GenBank/DDBJ whole genome shotgun (WGS) entry which is preliminary data.</text>
</comment>
<keyword evidence="5" id="KW-0732">Signal</keyword>
<keyword evidence="2 5" id="KW-0378">Hydrolase</keyword>
<sequence>MKKPIVKLSLAVLSALVLGACATSLEGPVAASTAKRPQLTVEKAAQHTMANYFAQGGMIDAPTNDPWDPVKNGIGDVSKFKPTYTVAADGSGTHKTVQAAVDAITAKGGTERVYVLVKPGTYREQVCLKETAPVTIYGESSDASKVLIVGNIGAGSKKDKEVTANACEGRKGADTYGTSGSSTFLAYSDGFQAKNITVSNDYDESPSPKSGTQAVALNTRGDKVILENVRLLGEQDTVMFKSKDMGLINRVFVTNSYIEGDVDFVFGRAVVVFDKVEFKSLTTRGGAEGGFVFAPSQPNNFPFGYLVTNSKFTSDGNKAGKTLHLGRSWDEGAAPLVTKDGGKHYPNGMVVIRNSYIGEHIAKEAPWAAAASTNRPFDSEKEQTIQFGNPKVPTVYPVNRMFEFRNSGPGAAAK</sequence>
<evidence type="ECO:0000256" key="5">
    <source>
        <dbReference type="RuleBase" id="RU000589"/>
    </source>
</evidence>
<keyword evidence="3 5" id="KW-0063">Aspartyl esterase</keyword>
<dbReference type="PROSITE" id="PS00503">
    <property type="entry name" value="PECTINESTERASE_2"/>
    <property type="match status" value="1"/>
</dbReference>
<dbReference type="Proteomes" id="UP001500547">
    <property type="component" value="Unassembled WGS sequence"/>
</dbReference>
<evidence type="ECO:0000256" key="2">
    <source>
        <dbReference type="ARBA" id="ARBA00022801"/>
    </source>
</evidence>
<dbReference type="SUPFAM" id="SSF51126">
    <property type="entry name" value="Pectin lyase-like"/>
    <property type="match status" value="1"/>
</dbReference>
<dbReference type="PANTHER" id="PTHR31321:SF57">
    <property type="entry name" value="PECTINESTERASE 53-RELATED"/>
    <property type="match status" value="1"/>
</dbReference>
<dbReference type="InterPro" id="IPR000070">
    <property type="entry name" value="Pectinesterase_cat"/>
</dbReference>
<dbReference type="InterPro" id="IPR033131">
    <property type="entry name" value="Pectinesterase_Asp_AS"/>
</dbReference>
<feature type="domain" description="Pectinesterase catalytic" evidence="6">
    <location>
        <begin position="85"/>
        <end position="331"/>
    </location>
</feature>
<dbReference type="Gene3D" id="2.160.20.10">
    <property type="entry name" value="Single-stranded right-handed beta-helix, Pectin lyase-like"/>
    <property type="match status" value="1"/>
</dbReference>
<dbReference type="InterPro" id="IPR012334">
    <property type="entry name" value="Pectin_lyas_fold"/>
</dbReference>
<keyword evidence="8" id="KW-1185">Reference proteome</keyword>
<gene>
    <name evidence="7" type="ORF">GCM10025770_28430</name>
</gene>
<evidence type="ECO:0000313" key="8">
    <source>
        <dbReference type="Proteomes" id="UP001500547"/>
    </source>
</evidence>
<reference evidence="8" key="1">
    <citation type="journal article" date="2019" name="Int. J. Syst. Evol. Microbiol.">
        <title>The Global Catalogue of Microorganisms (GCM) 10K type strain sequencing project: providing services to taxonomists for standard genome sequencing and annotation.</title>
        <authorList>
            <consortium name="The Broad Institute Genomics Platform"/>
            <consortium name="The Broad Institute Genome Sequencing Center for Infectious Disease"/>
            <person name="Wu L."/>
            <person name="Ma J."/>
        </authorList>
    </citation>
    <scope>NUCLEOTIDE SEQUENCE [LARGE SCALE GENOMIC DNA]</scope>
    <source>
        <strain evidence="8">JCM 18715</strain>
    </source>
</reference>
<dbReference type="EMBL" id="BAABLD010000010">
    <property type="protein sequence ID" value="GAA5168441.1"/>
    <property type="molecule type" value="Genomic_DNA"/>
</dbReference>
<feature type="signal peptide" evidence="5">
    <location>
        <begin position="1"/>
        <end position="22"/>
    </location>
</feature>
<evidence type="ECO:0000313" key="7">
    <source>
        <dbReference type="EMBL" id="GAA5168441.1"/>
    </source>
</evidence>
<dbReference type="EC" id="3.1.1.11" evidence="5"/>
<dbReference type="Pfam" id="PF01095">
    <property type="entry name" value="Pectinesterase"/>
    <property type="match status" value="1"/>
</dbReference>
<dbReference type="PANTHER" id="PTHR31321">
    <property type="entry name" value="ACYL-COA THIOESTER HYDROLASE YBHC-RELATED"/>
    <property type="match status" value="1"/>
</dbReference>
<dbReference type="GO" id="GO:0016787">
    <property type="term" value="F:hydrolase activity"/>
    <property type="evidence" value="ECO:0007669"/>
    <property type="project" value="UniProtKB-KW"/>
</dbReference>
<protein>
    <recommendedName>
        <fullName evidence="5">Pectinesterase</fullName>
        <ecNumber evidence="5">3.1.1.11</ecNumber>
    </recommendedName>
</protein>
<accession>A0ABP9QWC7</accession>
<proteinExistence type="inferred from homology"/>
<evidence type="ECO:0000256" key="4">
    <source>
        <dbReference type="PROSITE-ProRule" id="PRU10040"/>
    </source>
</evidence>